<reference evidence="1" key="1">
    <citation type="submission" date="2015-07" db="EMBL/GenBank/DDBJ databases">
        <title>Adaptation to a free-living lifestyle via gene acquisitions in the diplomonad Trepomonas sp. PC1.</title>
        <authorList>
            <person name="Xu F."/>
            <person name="Jerlstrom-Hultqvist J."/>
            <person name="Kolisko M."/>
            <person name="Simpson A.G.B."/>
            <person name="Roger A.J."/>
            <person name="Svard S.G."/>
            <person name="Andersson J.O."/>
        </authorList>
    </citation>
    <scope>NUCLEOTIDE SEQUENCE</scope>
    <source>
        <strain evidence="1">PC1</strain>
    </source>
</reference>
<dbReference type="AlphaFoldDB" id="A0A146K1D9"/>
<dbReference type="EMBL" id="GDID01006308">
    <property type="protein sequence ID" value="JAP90298.1"/>
    <property type="molecule type" value="Transcribed_RNA"/>
</dbReference>
<accession>A0A146K1D9</accession>
<gene>
    <name evidence="1" type="ORF">TPC1_30207</name>
</gene>
<feature type="non-terminal residue" evidence="1">
    <location>
        <position position="1"/>
    </location>
</feature>
<evidence type="ECO:0000313" key="1">
    <source>
        <dbReference type="EMBL" id="JAP90298.1"/>
    </source>
</evidence>
<protein>
    <submittedName>
        <fullName evidence="1">Uncharacterized protein</fullName>
    </submittedName>
</protein>
<organism evidence="1">
    <name type="scientific">Trepomonas sp. PC1</name>
    <dbReference type="NCBI Taxonomy" id="1076344"/>
    <lineage>
        <taxon>Eukaryota</taxon>
        <taxon>Metamonada</taxon>
        <taxon>Diplomonadida</taxon>
        <taxon>Hexamitidae</taxon>
        <taxon>Hexamitinae</taxon>
        <taxon>Trepomonas</taxon>
    </lineage>
</organism>
<name>A0A146K1D9_9EUKA</name>
<proteinExistence type="predicted"/>
<sequence>PRLARPQEMIFLSIYAAAVEITFNVKSANGSPLKNMRINFVVNKTDFYVETDAKGIALYTSENSSAFPVNYVLGYNVIDPNRVYSTTTQQTTIPPPKIMFIEVRMNEMMNFTVTVADKNTSSRAYNQYFQLWFDNFYYGTIQTNVQGVFNVISGQNGVNFTKGSMVKIVAVDHVLYKDNQCSTKIKDVQTITDCQMVQHEKLTLTVNTYGNPTTKIQIFTEMEPIFEGFATSQQLTFVQQQKVATLKVGSIYFYQTIASGFMNMQGNFTYTANMTLNIQMQSIGAAKSTAYTLYTSTTWTTYLYLNNTTAVFSQNGIKIYGITDYVGAVKFFDTPDHPINFLQPAKVTYMSPYFENITFDIDKVSTSSVNHKVNIYQIIQLQFKTSGNYLIKDVAYNVTDVNGKLIQSAISKTGEDIMFVPKNIYQPNMQFKLRCYHVAQTYQGIILDFFGQLQNFRQPVVLPYLPKVNIATRASKDKSLINGLEVTFSNAREQLFNIITTNGIVNYSTNQLNKVVSGEQVAVFFNDPTDKYPYQGLITTVNSNNIAAVDFTITENIALNVQFMGNNKPVSNVDVQVSVKNEKRTLKTNGEGKITITQHTMPVVGNDVVIFEVNASGFKPFKQNISFPGISADVVFELEAGDDLSINLNIQTGSSCKESNVVLNAKKHIFKGTTKNCQITFSAPVASKWLVIGETYSYVAAALGFNEAQGSITFAENGMTAFISLVPVEPSGVEIMVRFVDDVEGNAVTSLDVIVSLNGKEIESAKTSRTGWITITNSNIKVGSTLKIKAVENKKIYGKEFDLQVTDLKQKTAFQLQKK</sequence>